<gene>
    <name evidence="2" type="ORF">OJ253_3165</name>
</gene>
<comment type="caution">
    <text evidence="2">The sequence shown here is derived from an EMBL/GenBank/DDBJ whole genome shotgun (WGS) entry which is preliminary data.</text>
</comment>
<evidence type="ECO:0000313" key="2">
    <source>
        <dbReference type="EMBL" id="KAJ1605396.1"/>
    </source>
</evidence>
<name>A0A9D5DHX5_9CRYT</name>
<dbReference type="Proteomes" id="UP001067231">
    <property type="component" value="Unassembled WGS sequence"/>
</dbReference>
<accession>A0A9D5DHX5</accession>
<feature type="compositionally biased region" description="Basic and acidic residues" evidence="1">
    <location>
        <begin position="74"/>
        <end position="85"/>
    </location>
</feature>
<protein>
    <submittedName>
        <fullName evidence="2">Uncharacterized protein</fullName>
    </submittedName>
</protein>
<proteinExistence type="predicted"/>
<reference evidence="2" key="1">
    <citation type="submission" date="2022-10" db="EMBL/GenBank/DDBJ databases">
        <title>Adaptive evolution leads to modifications in subtelomeric GC content in a zoonotic Cryptosporidium species.</title>
        <authorList>
            <person name="Li J."/>
            <person name="Feng Y."/>
            <person name="Xiao L."/>
        </authorList>
    </citation>
    <scope>NUCLEOTIDE SEQUENCE</scope>
    <source>
        <strain evidence="2">33844</strain>
    </source>
</reference>
<dbReference type="EMBL" id="JAPCXC010000101">
    <property type="protein sequence ID" value="KAJ1605396.1"/>
    <property type="molecule type" value="Genomic_DNA"/>
</dbReference>
<dbReference type="AlphaFoldDB" id="A0A9D5DHX5"/>
<dbReference type="OrthoDB" id="338912at2759"/>
<feature type="region of interest" description="Disordered" evidence="1">
    <location>
        <begin position="47"/>
        <end position="85"/>
    </location>
</feature>
<sequence length="123" mass="14645">MILYDRLNNLERRVNEQNEAIKKIALYALEILDENDILWKHVMSDISTRANESSSREIIDPTPRFRSKTPPPLEEPKSPKREQTMKVRKVLEELNDEIVLSILKKEAEQIKKCKRWRKGYLQK</sequence>
<evidence type="ECO:0000256" key="1">
    <source>
        <dbReference type="SAM" id="MobiDB-lite"/>
    </source>
</evidence>
<organism evidence="2">
    <name type="scientific">Cryptosporidium canis</name>
    <dbReference type="NCBI Taxonomy" id="195482"/>
    <lineage>
        <taxon>Eukaryota</taxon>
        <taxon>Sar</taxon>
        <taxon>Alveolata</taxon>
        <taxon>Apicomplexa</taxon>
        <taxon>Conoidasida</taxon>
        <taxon>Coccidia</taxon>
        <taxon>Eucoccidiorida</taxon>
        <taxon>Eimeriorina</taxon>
        <taxon>Cryptosporidiidae</taxon>
        <taxon>Cryptosporidium</taxon>
    </lineage>
</organism>